<evidence type="ECO:0000313" key="3">
    <source>
        <dbReference type="Proteomes" id="UP000054321"/>
    </source>
</evidence>
<evidence type="ECO:0000256" key="1">
    <source>
        <dbReference type="SAM" id="MobiDB-lite"/>
    </source>
</evidence>
<dbReference type="Proteomes" id="UP000054321">
    <property type="component" value="Unassembled WGS sequence"/>
</dbReference>
<organism evidence="2 3">
    <name type="scientific">Oidiodendron maius (strain Zn)</name>
    <dbReference type="NCBI Taxonomy" id="913774"/>
    <lineage>
        <taxon>Eukaryota</taxon>
        <taxon>Fungi</taxon>
        <taxon>Dikarya</taxon>
        <taxon>Ascomycota</taxon>
        <taxon>Pezizomycotina</taxon>
        <taxon>Leotiomycetes</taxon>
        <taxon>Leotiomycetes incertae sedis</taxon>
        <taxon>Myxotrichaceae</taxon>
        <taxon>Oidiodendron</taxon>
    </lineage>
</organism>
<proteinExistence type="predicted"/>
<dbReference type="AlphaFoldDB" id="A0A0C3GMC9"/>
<keyword evidence="3" id="KW-1185">Reference proteome</keyword>
<dbReference type="HOGENOM" id="CLU_1960223_0_0_1"/>
<reference evidence="3" key="2">
    <citation type="submission" date="2015-01" db="EMBL/GenBank/DDBJ databases">
        <title>Evolutionary Origins and Diversification of the Mycorrhizal Mutualists.</title>
        <authorList>
            <consortium name="DOE Joint Genome Institute"/>
            <consortium name="Mycorrhizal Genomics Consortium"/>
            <person name="Kohler A."/>
            <person name="Kuo A."/>
            <person name="Nagy L.G."/>
            <person name="Floudas D."/>
            <person name="Copeland A."/>
            <person name="Barry K.W."/>
            <person name="Cichocki N."/>
            <person name="Veneault-Fourrey C."/>
            <person name="LaButti K."/>
            <person name="Lindquist E.A."/>
            <person name="Lipzen A."/>
            <person name="Lundell T."/>
            <person name="Morin E."/>
            <person name="Murat C."/>
            <person name="Riley R."/>
            <person name="Ohm R."/>
            <person name="Sun H."/>
            <person name="Tunlid A."/>
            <person name="Henrissat B."/>
            <person name="Grigoriev I.V."/>
            <person name="Hibbett D.S."/>
            <person name="Martin F."/>
        </authorList>
    </citation>
    <scope>NUCLEOTIDE SEQUENCE [LARGE SCALE GENOMIC DNA]</scope>
    <source>
        <strain evidence="3">Zn</strain>
    </source>
</reference>
<sequence>MAPRSRAPEPNPPQGESSHTLLSSTDSQEAQRINDPVQTPSDIEELDIEQLNERIRLAQERASFQRKRSYLTAIKQGEQLTTDPFEFNKPLAPALAASTERPYQQPRHKAARIQITPLKYTGNSYTNL</sequence>
<feature type="compositionally biased region" description="Polar residues" evidence="1">
    <location>
        <begin position="14"/>
        <end position="41"/>
    </location>
</feature>
<name>A0A0C3GMC9_OIDMZ</name>
<reference evidence="2 3" key="1">
    <citation type="submission" date="2014-04" db="EMBL/GenBank/DDBJ databases">
        <authorList>
            <consortium name="DOE Joint Genome Institute"/>
            <person name="Kuo A."/>
            <person name="Martino E."/>
            <person name="Perotto S."/>
            <person name="Kohler A."/>
            <person name="Nagy L.G."/>
            <person name="Floudas D."/>
            <person name="Copeland A."/>
            <person name="Barry K.W."/>
            <person name="Cichocki N."/>
            <person name="Veneault-Fourrey C."/>
            <person name="LaButti K."/>
            <person name="Lindquist E.A."/>
            <person name="Lipzen A."/>
            <person name="Lundell T."/>
            <person name="Morin E."/>
            <person name="Murat C."/>
            <person name="Sun H."/>
            <person name="Tunlid A."/>
            <person name="Henrissat B."/>
            <person name="Grigoriev I.V."/>
            <person name="Hibbett D.S."/>
            <person name="Martin F."/>
            <person name="Nordberg H.P."/>
            <person name="Cantor M.N."/>
            <person name="Hua S.X."/>
        </authorList>
    </citation>
    <scope>NUCLEOTIDE SEQUENCE [LARGE SCALE GENOMIC DNA]</scope>
    <source>
        <strain evidence="2 3">Zn</strain>
    </source>
</reference>
<dbReference type="InParanoid" id="A0A0C3GMC9"/>
<accession>A0A0C3GMC9</accession>
<gene>
    <name evidence="2" type="ORF">OIDMADRAFT_62321</name>
</gene>
<feature type="region of interest" description="Disordered" evidence="1">
    <location>
        <begin position="1"/>
        <end position="43"/>
    </location>
</feature>
<dbReference type="EMBL" id="KN832909">
    <property type="protein sequence ID" value="KIM92699.1"/>
    <property type="molecule type" value="Genomic_DNA"/>
</dbReference>
<protein>
    <submittedName>
        <fullName evidence="2">Uncharacterized protein</fullName>
    </submittedName>
</protein>
<evidence type="ECO:0000313" key="2">
    <source>
        <dbReference type="EMBL" id="KIM92699.1"/>
    </source>
</evidence>